<dbReference type="EMBL" id="MLAK01000658">
    <property type="protein sequence ID" value="OHT08781.1"/>
    <property type="molecule type" value="Genomic_DNA"/>
</dbReference>
<dbReference type="GeneID" id="94837364"/>
<proteinExistence type="predicted"/>
<keyword evidence="3" id="KW-1185">Reference proteome</keyword>
<dbReference type="VEuPathDB" id="TrichDB:TRFO_22612"/>
<feature type="compositionally biased region" description="Low complexity" evidence="1">
    <location>
        <begin position="164"/>
        <end position="175"/>
    </location>
</feature>
<feature type="compositionally biased region" description="Basic and acidic residues" evidence="1">
    <location>
        <begin position="603"/>
        <end position="613"/>
    </location>
</feature>
<accession>A0A1J4KHH7</accession>
<gene>
    <name evidence="2" type="ORF">TRFO_22612</name>
</gene>
<evidence type="ECO:0000313" key="2">
    <source>
        <dbReference type="EMBL" id="OHT08781.1"/>
    </source>
</evidence>
<evidence type="ECO:0000313" key="3">
    <source>
        <dbReference type="Proteomes" id="UP000179807"/>
    </source>
</evidence>
<feature type="compositionally biased region" description="Basic and acidic residues" evidence="1">
    <location>
        <begin position="889"/>
        <end position="905"/>
    </location>
</feature>
<feature type="region of interest" description="Disordered" evidence="1">
    <location>
        <begin position="20"/>
        <end position="52"/>
    </location>
</feature>
<feature type="region of interest" description="Disordered" evidence="1">
    <location>
        <begin position="149"/>
        <end position="175"/>
    </location>
</feature>
<feature type="region of interest" description="Disordered" evidence="1">
    <location>
        <begin position="873"/>
        <end position="905"/>
    </location>
</feature>
<organism evidence="2 3">
    <name type="scientific">Tritrichomonas foetus</name>
    <dbReference type="NCBI Taxonomy" id="1144522"/>
    <lineage>
        <taxon>Eukaryota</taxon>
        <taxon>Metamonada</taxon>
        <taxon>Parabasalia</taxon>
        <taxon>Tritrichomonadida</taxon>
        <taxon>Tritrichomonadidae</taxon>
        <taxon>Tritrichomonas</taxon>
    </lineage>
</organism>
<feature type="compositionally biased region" description="Polar residues" evidence="1">
    <location>
        <begin position="875"/>
        <end position="888"/>
    </location>
</feature>
<dbReference type="AlphaFoldDB" id="A0A1J4KHH7"/>
<dbReference type="RefSeq" id="XP_068361917.1">
    <property type="nucleotide sequence ID" value="XM_068502660.1"/>
</dbReference>
<feature type="compositionally biased region" description="Polar residues" evidence="1">
    <location>
        <begin position="581"/>
        <end position="602"/>
    </location>
</feature>
<dbReference type="Proteomes" id="UP000179807">
    <property type="component" value="Unassembled WGS sequence"/>
</dbReference>
<evidence type="ECO:0000256" key="1">
    <source>
        <dbReference type="SAM" id="MobiDB-lite"/>
    </source>
</evidence>
<name>A0A1J4KHH7_9EUKA</name>
<reference evidence="2" key="1">
    <citation type="submission" date="2016-10" db="EMBL/GenBank/DDBJ databases">
        <authorList>
            <person name="Benchimol M."/>
            <person name="Almeida L.G."/>
            <person name="Vasconcelos A.T."/>
            <person name="Perreira-Neves A."/>
            <person name="Rosa I.A."/>
            <person name="Tasca T."/>
            <person name="Bogo M.R."/>
            <person name="de Souza W."/>
        </authorList>
    </citation>
    <scope>NUCLEOTIDE SEQUENCE [LARGE SCALE GENOMIC DNA]</scope>
    <source>
        <strain evidence="2">K</strain>
    </source>
</reference>
<feature type="region of interest" description="Disordered" evidence="1">
    <location>
        <begin position="581"/>
        <end position="613"/>
    </location>
</feature>
<comment type="caution">
    <text evidence="2">The sequence shown here is derived from an EMBL/GenBank/DDBJ whole genome shotgun (WGS) entry which is preliminary data.</text>
</comment>
<sequence length="905" mass="103840">MVNTINVLLIEFLMFSSDNNQKNPNLSKKTETSPKRKQNARSKGQNQSPPPKFDNFIFPNIEFHSKPIPFQDMQLKVPPNNFHFKQSQISFFTGEKKNNVILNKIIMKSKKVSKKPSKLIFPSYLQLTDRKSPHLLAHEIIFDEDKNFSKTEKKSNSHKNSKIAQNNQNNANSQFNSTFTKNVNNLFSSNSENIDFSQNLNHKNSNMNSNLNSDNFDRILNDKLPNHNQELQAIYPRYGARYTLDQSNNFFFDLFYLSMGLNDSEFLNLVSTVHSYRKNEITKTRCHVHNQSIVSHNPSAHFLVPRLLSNFNFPVQENEKSNGITMNSKSPSTSNLAIIKTNLKPSILIDNESSGSEILQISNYFASHVSEFTDRREPPPRIHELPKYDAVNIPDNVPHITKSYIYSKSPMQDTAFGAFLFNSEYVSVCTGAEGENKGTNDEDATIEYRENLDQYFYSSASIPLMQTVGSTLMRAYSLLSCTPRPSFNRFPGYLLYSISLIFDKQQEKILNLMNNYYELVIPDINNAILNAINKTNEVTPQWDYYLTARNAIFSSKHILSYNKFASKNSIKIMNNFSDNSSSPDILQSNPTYKNKSKPQTENNSKKSLSEALKEDDGSSFDVFDGFDGSEYQLNMGKEENQVLHFLQSYIEEVYPNSSHKPFFKLFNSIQEDELLIIRPFAGAILMIPTLVHLFRDLDHEFTKRMTDELSLHGRDRLILKIAEKIAGPQKSCYDEFIVSDAPFSMKMFLEYAIVLRTAKKEILPQKLTFTNVCGFRLMMELDTFSSILSSFLISIDFKALCNLYKVQHNNPNINYQQKASEIIQGRDIIGIKKKENTLVFRKIVPSQLPQLSTSFMFLFDPSGPEQQMIFRSRSNETISQSISDNEATGESREPESDHENNDDNN</sequence>
<protein>
    <submittedName>
        <fullName evidence="2">Uncharacterized protein</fullName>
    </submittedName>
</protein>